<dbReference type="RefSeq" id="WP_045098478.1">
    <property type="nucleotide sequence ID" value="NZ_CP020614.1"/>
</dbReference>
<proteinExistence type="predicted"/>
<dbReference type="EMBL" id="FMVN01000011">
    <property type="protein sequence ID" value="SCY60921.1"/>
    <property type="molecule type" value="Genomic_DNA"/>
</dbReference>
<protein>
    <submittedName>
        <fullName evidence="2">Uncharacterized protein</fullName>
    </submittedName>
</protein>
<evidence type="ECO:0000313" key="2">
    <source>
        <dbReference type="EMBL" id="SCY60921.1"/>
    </source>
</evidence>
<sequence>MKTLLKAFLYSSFLTLSLSTPLSAYADKCDVDCPKGSSAIECEEGCGCWCDAEGKATCSCSNQKSCDVDCKQGSKSITCSGGGCGCYCDADGKPTCECTKGGHKK</sequence>
<accession>A0A1G5HB74</accession>
<name>A0A1G5HB74_LEGMI</name>
<comment type="caution">
    <text evidence="2">The sequence shown here is derived from an EMBL/GenBank/DDBJ whole genome shotgun (WGS) entry which is preliminary data.</text>
</comment>
<evidence type="ECO:0000256" key="1">
    <source>
        <dbReference type="SAM" id="SignalP"/>
    </source>
</evidence>
<feature type="signal peptide" evidence="1">
    <location>
        <begin position="1"/>
        <end position="26"/>
    </location>
</feature>
<feature type="chain" id="PRO_5046096393" evidence="1">
    <location>
        <begin position="27"/>
        <end position="105"/>
    </location>
</feature>
<evidence type="ECO:0000313" key="3">
    <source>
        <dbReference type="Proteomes" id="UP000182998"/>
    </source>
</evidence>
<dbReference type="Proteomes" id="UP000182998">
    <property type="component" value="Unassembled WGS sequence"/>
</dbReference>
<gene>
    <name evidence="2" type="ORF">SAMN02982997_02224</name>
</gene>
<organism evidence="2 3">
    <name type="scientific">Legionella micdadei</name>
    <name type="common">Tatlockia micdadei</name>
    <dbReference type="NCBI Taxonomy" id="451"/>
    <lineage>
        <taxon>Bacteria</taxon>
        <taxon>Pseudomonadati</taxon>
        <taxon>Pseudomonadota</taxon>
        <taxon>Gammaproteobacteria</taxon>
        <taxon>Legionellales</taxon>
        <taxon>Legionellaceae</taxon>
        <taxon>Legionella</taxon>
    </lineage>
</organism>
<keyword evidence="3" id="KW-1185">Reference proteome</keyword>
<reference evidence="2 3" key="1">
    <citation type="submission" date="2016-10" db="EMBL/GenBank/DDBJ databases">
        <authorList>
            <person name="Varghese N."/>
            <person name="Submissions S."/>
        </authorList>
    </citation>
    <scope>NUCLEOTIDE SEQUENCE [LARGE SCALE GENOMIC DNA]</scope>
    <source>
        <strain evidence="2 3">ATCC 33218</strain>
    </source>
</reference>
<keyword evidence="1" id="KW-0732">Signal</keyword>